<dbReference type="AlphaFoldDB" id="A0A6C0JNQ0"/>
<protein>
    <recommendedName>
        <fullName evidence="2">Glycosyl transferase family 25 domain-containing protein</fullName>
    </recommendedName>
</protein>
<name>A0A6C0JNQ0_9ZZZZ</name>
<keyword evidence="1" id="KW-0812">Transmembrane</keyword>
<keyword evidence="1" id="KW-1133">Transmembrane helix</keyword>
<sequence length="267" mass="31467">MSNLVFLFSIIIIVTLCFAIFYVFASIINNINNNDKIIKAYVINLDYRKDRLVKFNQSYNLKNINYERLDAVNKDNLNSKQLHTNKVLGDYGYKSLYKNIREFHHQFNTLGAVACYMSHIKTWNKILSDNVKYGLIFEDDVLFNSDITSELIFEYINKIPKDWDILLLNKNRVTMKNIYDNVNKVDKFICLHSYVINRNCINRLLQDVLPINQQIDFKLSCLASNGKLNVYLVNDKTNKNFYRQFYSPTNIQTTIMKNASWELNCNI</sequence>
<organism evidence="3">
    <name type="scientific">viral metagenome</name>
    <dbReference type="NCBI Taxonomy" id="1070528"/>
    <lineage>
        <taxon>unclassified sequences</taxon>
        <taxon>metagenomes</taxon>
        <taxon>organismal metagenomes</taxon>
    </lineage>
</organism>
<accession>A0A6C0JNQ0</accession>
<proteinExistence type="predicted"/>
<dbReference type="InterPro" id="IPR002654">
    <property type="entry name" value="Glyco_trans_25"/>
</dbReference>
<keyword evidence="1" id="KW-0472">Membrane</keyword>
<dbReference type="Pfam" id="PF01755">
    <property type="entry name" value="Glyco_transf_25"/>
    <property type="match status" value="1"/>
</dbReference>
<feature type="transmembrane region" description="Helical" evidence="1">
    <location>
        <begin position="6"/>
        <end position="28"/>
    </location>
</feature>
<dbReference type="CDD" id="cd06532">
    <property type="entry name" value="Glyco_transf_25"/>
    <property type="match status" value="1"/>
</dbReference>
<evidence type="ECO:0000313" key="3">
    <source>
        <dbReference type="EMBL" id="QHU07405.1"/>
    </source>
</evidence>
<dbReference type="EMBL" id="MN740684">
    <property type="protein sequence ID" value="QHU07405.1"/>
    <property type="molecule type" value="Genomic_DNA"/>
</dbReference>
<evidence type="ECO:0000259" key="2">
    <source>
        <dbReference type="Pfam" id="PF01755"/>
    </source>
</evidence>
<evidence type="ECO:0000256" key="1">
    <source>
        <dbReference type="SAM" id="Phobius"/>
    </source>
</evidence>
<reference evidence="3" key="1">
    <citation type="journal article" date="2020" name="Nature">
        <title>Giant virus diversity and host interactions through global metagenomics.</title>
        <authorList>
            <person name="Schulz F."/>
            <person name="Roux S."/>
            <person name="Paez-Espino D."/>
            <person name="Jungbluth S."/>
            <person name="Walsh D.A."/>
            <person name="Denef V.J."/>
            <person name="McMahon K.D."/>
            <person name="Konstantinidis K.T."/>
            <person name="Eloe-Fadrosh E.A."/>
            <person name="Kyrpides N.C."/>
            <person name="Woyke T."/>
        </authorList>
    </citation>
    <scope>NUCLEOTIDE SEQUENCE</scope>
    <source>
        <strain evidence="3">GVMAG-S-1040241-154</strain>
    </source>
</reference>
<feature type="domain" description="Glycosyl transferase family 25" evidence="2">
    <location>
        <begin position="39"/>
        <end position="216"/>
    </location>
</feature>